<feature type="region of interest" description="Disordered" evidence="1">
    <location>
        <begin position="219"/>
        <end position="260"/>
    </location>
</feature>
<evidence type="ECO:0000256" key="1">
    <source>
        <dbReference type="SAM" id="MobiDB-lite"/>
    </source>
</evidence>
<dbReference type="EMBL" id="JAVRRA010016500">
    <property type="protein sequence ID" value="KAK5201757.1"/>
    <property type="molecule type" value="Genomic_DNA"/>
</dbReference>
<proteinExistence type="predicted"/>
<dbReference type="Proteomes" id="UP001357485">
    <property type="component" value="Unassembled WGS sequence"/>
</dbReference>
<gene>
    <name evidence="2" type="ORF">LTR16_001562</name>
</gene>
<feature type="region of interest" description="Disordered" evidence="1">
    <location>
        <begin position="139"/>
        <end position="159"/>
    </location>
</feature>
<reference evidence="2 3" key="1">
    <citation type="submission" date="2023-08" db="EMBL/GenBank/DDBJ databases">
        <title>Black Yeasts Isolated from many extreme environments.</title>
        <authorList>
            <person name="Coleine C."/>
            <person name="Stajich J.E."/>
            <person name="Selbmann L."/>
        </authorList>
    </citation>
    <scope>NUCLEOTIDE SEQUENCE [LARGE SCALE GENOMIC DNA]</scope>
    <source>
        <strain evidence="2 3">CCFEE 536</strain>
    </source>
</reference>
<comment type="caution">
    <text evidence="2">The sequence shown here is derived from an EMBL/GenBank/DDBJ whole genome shotgun (WGS) entry which is preliminary data.</text>
</comment>
<evidence type="ECO:0000313" key="3">
    <source>
        <dbReference type="Proteomes" id="UP001357485"/>
    </source>
</evidence>
<accession>A0ABR0LQ47</accession>
<evidence type="ECO:0000313" key="2">
    <source>
        <dbReference type="EMBL" id="KAK5201757.1"/>
    </source>
</evidence>
<name>A0ABR0LQ47_9PEZI</name>
<feature type="compositionally biased region" description="Low complexity" evidence="1">
    <location>
        <begin position="219"/>
        <end position="233"/>
    </location>
</feature>
<feature type="compositionally biased region" description="Basic and acidic residues" evidence="1">
    <location>
        <begin position="148"/>
        <end position="159"/>
    </location>
</feature>
<keyword evidence="3" id="KW-1185">Reference proteome</keyword>
<sequence length="371" mass="42295">MLNVGTNFLIQAVERLGLVEHPSHSDGISSKTPDGDMELRGRNRTWRATSPEELAEGKTAIVDLEREQSTMSMEEFRKYRIEVTDFAYTRDGPSRKVDKFTDHWTPLDELEAKEHCNVDFAQVQNASLKKQGHWVARPRKAESMPTAEEVKESEADRNGVSKLAESNRVAHLFMAACDLRIEEEEGLLVFHVPVDAQDKEVESRKDSWRIVLASKLVSRRTSTSSSATDTRTSSPPPSSSRPDDNSSRAKPRRCPPPVLSIIHRNREHRTPLRSFAHLPAGASPSLQMYRTLRDVMRSWSEIKRTQERFVVWEREAPCLLGVKLMLRKQDDEVIKGLADVPEILWASTLQKAIAEDVRSTLDRDSWWDEVN</sequence>
<protein>
    <submittedName>
        <fullName evidence="2">Uncharacterized protein</fullName>
    </submittedName>
</protein>
<organism evidence="2 3">
    <name type="scientific">Cryomyces antarcticus</name>
    <dbReference type="NCBI Taxonomy" id="329879"/>
    <lineage>
        <taxon>Eukaryota</taxon>
        <taxon>Fungi</taxon>
        <taxon>Dikarya</taxon>
        <taxon>Ascomycota</taxon>
        <taxon>Pezizomycotina</taxon>
        <taxon>Dothideomycetes</taxon>
        <taxon>Dothideomycetes incertae sedis</taxon>
        <taxon>Cryomyces</taxon>
    </lineage>
</organism>
<feature type="region of interest" description="Disordered" evidence="1">
    <location>
        <begin position="21"/>
        <end position="48"/>
    </location>
</feature>